<keyword evidence="3" id="KW-1185">Reference proteome</keyword>
<proteinExistence type="predicted"/>
<feature type="region of interest" description="Disordered" evidence="1">
    <location>
        <begin position="291"/>
        <end position="313"/>
    </location>
</feature>
<dbReference type="Pfam" id="PF01715">
    <property type="entry name" value="IPPT"/>
    <property type="match status" value="1"/>
</dbReference>
<reference evidence="2 3" key="1">
    <citation type="submission" date="2011-02" db="EMBL/GenBank/DDBJ databases">
        <title>The Genome Sequence of Sphaeroforma arctica JP610.</title>
        <authorList>
            <consortium name="The Broad Institute Genome Sequencing Platform"/>
            <person name="Russ C."/>
            <person name="Cuomo C."/>
            <person name="Young S.K."/>
            <person name="Zeng Q."/>
            <person name="Gargeya S."/>
            <person name="Alvarado L."/>
            <person name="Berlin A."/>
            <person name="Chapman S.B."/>
            <person name="Chen Z."/>
            <person name="Freedman E."/>
            <person name="Gellesch M."/>
            <person name="Goldberg J."/>
            <person name="Griggs A."/>
            <person name="Gujja S."/>
            <person name="Heilman E."/>
            <person name="Heiman D."/>
            <person name="Howarth C."/>
            <person name="Mehta T."/>
            <person name="Neiman D."/>
            <person name="Pearson M."/>
            <person name="Roberts A."/>
            <person name="Saif S."/>
            <person name="Shea T."/>
            <person name="Shenoy N."/>
            <person name="Sisk P."/>
            <person name="Stolte C."/>
            <person name="Sykes S."/>
            <person name="White J."/>
            <person name="Yandava C."/>
            <person name="Burger G."/>
            <person name="Gray M.W."/>
            <person name="Holland P.W.H."/>
            <person name="King N."/>
            <person name="Lang F.B.F."/>
            <person name="Roger A.J."/>
            <person name="Ruiz-Trillo I."/>
            <person name="Haas B."/>
            <person name="Nusbaum C."/>
            <person name="Birren B."/>
        </authorList>
    </citation>
    <scope>NUCLEOTIDE SEQUENCE [LARGE SCALE GENOMIC DNA]</scope>
    <source>
        <strain evidence="2 3">JP610</strain>
    </source>
</reference>
<evidence type="ECO:0000313" key="3">
    <source>
        <dbReference type="Proteomes" id="UP000054560"/>
    </source>
</evidence>
<organism evidence="2 3">
    <name type="scientific">Sphaeroforma arctica JP610</name>
    <dbReference type="NCBI Taxonomy" id="667725"/>
    <lineage>
        <taxon>Eukaryota</taxon>
        <taxon>Ichthyosporea</taxon>
        <taxon>Ichthyophonida</taxon>
        <taxon>Sphaeroforma</taxon>
    </lineage>
</organism>
<dbReference type="eggNOG" id="KOG1384">
    <property type="taxonomic scope" value="Eukaryota"/>
</dbReference>
<gene>
    <name evidence="2" type="ORF">SARC_12452</name>
</gene>
<name>A0A0L0FE28_9EUKA</name>
<sequence>MYRNGLPGGAATTKESEAEVQKIIDADGRDWDTSLARLTKADPIYAPTLCRNDWYRLKRALVIVHSTGKPVSYFKKNENITRSEQDYDFRCFFLTQPRLDFCLKSDARCEEIVDRGLIEETAKIYGMGLLYEHTVGSAIGYKQAIQYLNAEWLTPLKISRQRKSRRLLKFISDYQATVRRYARTQMGYHNKDTQFMWLDASEPDVQVREEQLITSIKQLYESTEADYESALAENAEFRTASYQITPKEEKLMKRWIPENTLYNTPQHIEAKLESIEAALIVHKMLEVEEKTTDDEKTPVVLSKRAKNRSLEGR</sequence>
<dbReference type="Proteomes" id="UP000054560">
    <property type="component" value="Unassembled WGS sequence"/>
</dbReference>
<dbReference type="Gene3D" id="1.10.20.140">
    <property type="match status" value="1"/>
</dbReference>
<dbReference type="Gene3D" id="1.10.287.890">
    <property type="entry name" value="Crystal structure of tRNA isopentenylpyrophosphate transferase (bh2366) domain"/>
    <property type="match status" value="1"/>
</dbReference>
<dbReference type="RefSeq" id="XP_014148916.1">
    <property type="nucleotide sequence ID" value="XM_014293441.1"/>
</dbReference>
<dbReference type="OrthoDB" id="775260at2759"/>
<dbReference type="GeneID" id="25912956"/>
<dbReference type="EMBL" id="KQ243909">
    <property type="protein sequence ID" value="KNC75014.1"/>
    <property type="molecule type" value="Genomic_DNA"/>
</dbReference>
<evidence type="ECO:0000313" key="2">
    <source>
        <dbReference type="EMBL" id="KNC75014.1"/>
    </source>
</evidence>
<protein>
    <submittedName>
        <fullName evidence="2">Uncharacterized protein</fullName>
    </submittedName>
</protein>
<dbReference type="STRING" id="667725.A0A0L0FE28"/>
<evidence type="ECO:0000256" key="1">
    <source>
        <dbReference type="SAM" id="MobiDB-lite"/>
    </source>
</evidence>
<dbReference type="AlphaFoldDB" id="A0A0L0FE28"/>
<accession>A0A0L0FE28</accession>